<evidence type="ECO:0000256" key="5">
    <source>
        <dbReference type="RuleBase" id="RU004508"/>
    </source>
</evidence>
<comment type="similarity">
    <text evidence="2 5">Belongs to the DegT/DnrJ/EryC1 family.</text>
</comment>
<reference evidence="6 7" key="1">
    <citation type="submission" date="2019-01" db="EMBL/GenBank/DDBJ databases">
        <title>Genome sequence of the Antarctic species Gelidibacter gilvus ACAM 158(T).</title>
        <authorList>
            <person name="Bowman J.P."/>
        </authorList>
    </citation>
    <scope>NUCLEOTIDE SEQUENCE [LARGE SCALE GENOMIC DNA]</scope>
    <source>
        <strain evidence="6 7">IC158</strain>
    </source>
</reference>
<dbReference type="AlphaFoldDB" id="A0A4Q0XDX0"/>
<proteinExistence type="inferred from homology"/>
<gene>
    <name evidence="6" type="ORF">ESZ48_12305</name>
</gene>
<keyword evidence="6" id="KW-0808">Transferase</keyword>
<keyword evidence="6" id="KW-0032">Aminotransferase</keyword>
<dbReference type="InterPro" id="IPR000653">
    <property type="entry name" value="DegT/StrS_aminotransferase"/>
</dbReference>
<dbReference type="InterPro" id="IPR015421">
    <property type="entry name" value="PyrdxlP-dep_Trfase_major"/>
</dbReference>
<evidence type="ECO:0000256" key="1">
    <source>
        <dbReference type="ARBA" id="ARBA00022898"/>
    </source>
</evidence>
<evidence type="ECO:0000256" key="2">
    <source>
        <dbReference type="ARBA" id="ARBA00037999"/>
    </source>
</evidence>
<dbReference type="InterPro" id="IPR015422">
    <property type="entry name" value="PyrdxlP-dep_Trfase_small"/>
</dbReference>
<dbReference type="PANTHER" id="PTHR30244">
    <property type="entry name" value="TRANSAMINASE"/>
    <property type="match status" value="1"/>
</dbReference>
<evidence type="ECO:0000313" key="6">
    <source>
        <dbReference type="EMBL" id="RXJ49394.1"/>
    </source>
</evidence>
<dbReference type="OrthoDB" id="9804264at2"/>
<evidence type="ECO:0000256" key="3">
    <source>
        <dbReference type="PIRSR" id="PIRSR000390-1"/>
    </source>
</evidence>
<dbReference type="Proteomes" id="UP000289792">
    <property type="component" value="Unassembled WGS sequence"/>
</dbReference>
<dbReference type="RefSeq" id="WP_129017795.1">
    <property type="nucleotide sequence ID" value="NZ_SDDZ01000007.1"/>
</dbReference>
<feature type="active site" description="Proton acceptor" evidence="3">
    <location>
        <position position="198"/>
    </location>
</feature>
<dbReference type="Gene3D" id="3.40.640.10">
    <property type="entry name" value="Type I PLP-dependent aspartate aminotransferase-like (Major domain)"/>
    <property type="match status" value="1"/>
</dbReference>
<dbReference type="SUPFAM" id="SSF53383">
    <property type="entry name" value="PLP-dependent transferases"/>
    <property type="match status" value="1"/>
</dbReference>
<dbReference type="CDD" id="cd00616">
    <property type="entry name" value="AHBA_syn"/>
    <property type="match status" value="1"/>
</dbReference>
<organism evidence="6 7">
    <name type="scientific">Gelidibacter gilvus</name>
    <dbReference type="NCBI Taxonomy" id="59602"/>
    <lineage>
        <taxon>Bacteria</taxon>
        <taxon>Pseudomonadati</taxon>
        <taxon>Bacteroidota</taxon>
        <taxon>Flavobacteriia</taxon>
        <taxon>Flavobacteriales</taxon>
        <taxon>Flavobacteriaceae</taxon>
        <taxon>Gelidibacter</taxon>
    </lineage>
</organism>
<dbReference type="GO" id="GO:0000271">
    <property type="term" value="P:polysaccharide biosynthetic process"/>
    <property type="evidence" value="ECO:0007669"/>
    <property type="project" value="TreeGrafter"/>
</dbReference>
<comment type="caution">
    <text evidence="6">The sequence shown here is derived from an EMBL/GenBank/DDBJ whole genome shotgun (WGS) entry which is preliminary data.</text>
</comment>
<feature type="modified residue" description="N6-(pyridoxal phosphate)lysine" evidence="4">
    <location>
        <position position="198"/>
    </location>
</feature>
<dbReference type="Gene3D" id="3.90.1150.10">
    <property type="entry name" value="Aspartate Aminotransferase, domain 1"/>
    <property type="match status" value="1"/>
</dbReference>
<protein>
    <submittedName>
        <fullName evidence="6">DegT/DnrJ/EryC1/StrS family aminotransferase</fullName>
    </submittedName>
</protein>
<dbReference type="InterPro" id="IPR015424">
    <property type="entry name" value="PyrdxlP-dep_Trfase"/>
</dbReference>
<keyword evidence="7" id="KW-1185">Reference proteome</keyword>
<dbReference type="GO" id="GO:0030170">
    <property type="term" value="F:pyridoxal phosphate binding"/>
    <property type="evidence" value="ECO:0007669"/>
    <property type="project" value="TreeGrafter"/>
</dbReference>
<evidence type="ECO:0000256" key="4">
    <source>
        <dbReference type="PIRSR" id="PIRSR000390-2"/>
    </source>
</evidence>
<dbReference type="GO" id="GO:0008483">
    <property type="term" value="F:transaminase activity"/>
    <property type="evidence" value="ECO:0007669"/>
    <property type="project" value="UniProtKB-KW"/>
</dbReference>
<dbReference type="PANTHER" id="PTHR30244:SF36">
    <property type="entry name" value="3-OXO-GLUCOSE-6-PHOSPHATE:GLUTAMATE AMINOTRANSFERASE"/>
    <property type="match status" value="1"/>
</dbReference>
<dbReference type="Pfam" id="PF01041">
    <property type="entry name" value="DegT_DnrJ_EryC1"/>
    <property type="match status" value="1"/>
</dbReference>
<keyword evidence="1 4" id="KW-0663">Pyridoxal phosphate</keyword>
<evidence type="ECO:0000313" key="7">
    <source>
        <dbReference type="Proteomes" id="UP000289792"/>
    </source>
</evidence>
<sequence length="374" mass="41902">MIKFLDLHKINARFEIHFQERFRSFLNSGYYILGSEVERFEADFASYCGTNYCIGTANGLDALTLIFKSYIHLGKLQRNDEVIVPANTYIASILSVINAGLKPVLVEPDLETYNISPEEITKHITPNTKAILVVHLYGQLADMNAINALAKSEGLLVIEDAAQAHGAVANLNVKTPNSKIRKSGNLGDAAAFSFYPTKNLGALGDAGAVTTNDEDLAQTVKLMRNYGSSKKYVNEIAGVNSRLDELQAAFLNIKLKHLDEDNSKRRSIGKRYLQEIKNKKLILPFYSCENDHVFHVFVIRVIDRADFEAYLHAHDIGYLIHYPIPPHQQNALSMFNEELFPITEKIHKTIISIPMSPVMSEDEISTVINVLNAY</sequence>
<accession>A0A4Q0XDX0</accession>
<dbReference type="PIRSF" id="PIRSF000390">
    <property type="entry name" value="PLP_StrS"/>
    <property type="match status" value="1"/>
</dbReference>
<dbReference type="EMBL" id="SDDZ01000007">
    <property type="protein sequence ID" value="RXJ49394.1"/>
    <property type="molecule type" value="Genomic_DNA"/>
</dbReference>
<name>A0A4Q0XDX0_9FLAO</name>